<dbReference type="GO" id="GO:0005524">
    <property type="term" value="F:ATP binding"/>
    <property type="evidence" value="ECO:0007669"/>
    <property type="project" value="UniProtKB-KW"/>
</dbReference>
<reference evidence="7 8" key="1">
    <citation type="submission" date="2019-12" db="EMBL/GenBank/DDBJ databases">
        <title>Neisseriaceae gen. nov. sp. Genome sequencing and assembly.</title>
        <authorList>
            <person name="Liu Z."/>
            <person name="Li A."/>
        </authorList>
    </citation>
    <scope>NUCLEOTIDE SEQUENCE [LARGE SCALE GENOMIC DNA]</scope>
    <source>
        <strain evidence="7 8">B2N2-7</strain>
    </source>
</reference>
<dbReference type="GO" id="GO:0016887">
    <property type="term" value="F:ATP hydrolysis activity"/>
    <property type="evidence" value="ECO:0007669"/>
    <property type="project" value="InterPro"/>
</dbReference>
<evidence type="ECO:0000256" key="1">
    <source>
        <dbReference type="ARBA" id="ARBA00005417"/>
    </source>
</evidence>
<dbReference type="CDD" id="cd03225">
    <property type="entry name" value="ABC_cobalt_CbiO_domain1"/>
    <property type="match status" value="1"/>
</dbReference>
<evidence type="ECO:0000256" key="5">
    <source>
        <dbReference type="ARBA" id="ARBA00022840"/>
    </source>
</evidence>
<dbReference type="PANTHER" id="PTHR43553">
    <property type="entry name" value="HEAVY METAL TRANSPORTER"/>
    <property type="match status" value="1"/>
</dbReference>
<evidence type="ECO:0000256" key="2">
    <source>
        <dbReference type="ARBA" id="ARBA00022448"/>
    </source>
</evidence>
<evidence type="ECO:0000313" key="8">
    <source>
        <dbReference type="Proteomes" id="UP000467214"/>
    </source>
</evidence>
<dbReference type="SMART" id="SM00382">
    <property type="entry name" value="AAA"/>
    <property type="match status" value="1"/>
</dbReference>
<dbReference type="AlphaFoldDB" id="A0A845BJF3"/>
<dbReference type="PROSITE" id="PS50893">
    <property type="entry name" value="ABC_TRANSPORTER_2"/>
    <property type="match status" value="1"/>
</dbReference>
<dbReference type="InterPro" id="IPR017871">
    <property type="entry name" value="ABC_transporter-like_CS"/>
</dbReference>
<dbReference type="GO" id="GO:0042626">
    <property type="term" value="F:ATPase-coupled transmembrane transporter activity"/>
    <property type="evidence" value="ECO:0007669"/>
    <property type="project" value="TreeGrafter"/>
</dbReference>
<dbReference type="RefSeq" id="WP_160795264.1">
    <property type="nucleotide sequence ID" value="NZ_WSSB01000003.1"/>
</dbReference>
<dbReference type="Pfam" id="PF00005">
    <property type="entry name" value="ABC_tran"/>
    <property type="match status" value="1"/>
</dbReference>
<dbReference type="InterPro" id="IPR027417">
    <property type="entry name" value="P-loop_NTPase"/>
</dbReference>
<dbReference type="Proteomes" id="UP000467214">
    <property type="component" value="Unassembled WGS sequence"/>
</dbReference>
<keyword evidence="2" id="KW-0813">Transport</keyword>
<dbReference type="Gene3D" id="3.40.50.300">
    <property type="entry name" value="P-loop containing nucleotide triphosphate hydrolases"/>
    <property type="match status" value="1"/>
</dbReference>
<dbReference type="InterPro" id="IPR050095">
    <property type="entry name" value="ECF_ABC_transporter_ATP-bd"/>
</dbReference>
<accession>A0A845BJF3</accession>
<evidence type="ECO:0000256" key="4">
    <source>
        <dbReference type="ARBA" id="ARBA00022741"/>
    </source>
</evidence>
<feature type="domain" description="ABC transporter" evidence="6">
    <location>
        <begin position="4"/>
        <end position="245"/>
    </location>
</feature>
<comment type="similarity">
    <text evidence="1">Belongs to the ABC transporter superfamily.</text>
</comment>
<keyword evidence="3" id="KW-1003">Cell membrane</keyword>
<keyword evidence="5 7" id="KW-0067">ATP-binding</keyword>
<organism evidence="7 8">
    <name type="scientific">Craterilacuibacter sinensis</name>
    <dbReference type="NCBI Taxonomy" id="2686017"/>
    <lineage>
        <taxon>Bacteria</taxon>
        <taxon>Pseudomonadati</taxon>
        <taxon>Pseudomonadota</taxon>
        <taxon>Betaproteobacteria</taxon>
        <taxon>Neisseriales</taxon>
        <taxon>Neisseriaceae</taxon>
        <taxon>Craterilacuibacter</taxon>
    </lineage>
</organism>
<evidence type="ECO:0000259" key="6">
    <source>
        <dbReference type="PROSITE" id="PS50893"/>
    </source>
</evidence>
<dbReference type="GO" id="GO:0043190">
    <property type="term" value="C:ATP-binding cassette (ABC) transporter complex"/>
    <property type="evidence" value="ECO:0007669"/>
    <property type="project" value="TreeGrafter"/>
</dbReference>
<dbReference type="PROSITE" id="PS00211">
    <property type="entry name" value="ABC_TRANSPORTER_1"/>
    <property type="match status" value="1"/>
</dbReference>
<keyword evidence="8" id="KW-1185">Reference proteome</keyword>
<dbReference type="InterPro" id="IPR015856">
    <property type="entry name" value="ABC_transpr_CbiO/EcfA_su"/>
</dbReference>
<sequence>MALMRFSGASLTRRGVTQPALSGLDFSLAPGEVLAVLGGSGSGKSTLACWMAGWVPHALPAQCDGTAVLGAESLAGAQPVAWAQRVQLVQANPYAALTGCAFSVAAEVAFGPENLGLAEAEIRRRVAAALALCEADALAARHPASLSGGEAQRVAIAAALAMQPQLLLLDEAFSRLTPAAATSLLGRLHDLCRDGMALVLFDKQFDLAARHAGRILLLDGGRQVALGGAVELFDVALTQVRACDALRAAHRARQAGAWHAEVSPPVTTATVAARFGEVLHG</sequence>
<keyword evidence="3" id="KW-0472">Membrane</keyword>
<dbReference type="EMBL" id="WSSB01000003">
    <property type="protein sequence ID" value="MXR36309.1"/>
    <property type="molecule type" value="Genomic_DNA"/>
</dbReference>
<evidence type="ECO:0000313" key="7">
    <source>
        <dbReference type="EMBL" id="MXR36309.1"/>
    </source>
</evidence>
<dbReference type="InterPro" id="IPR003439">
    <property type="entry name" value="ABC_transporter-like_ATP-bd"/>
</dbReference>
<dbReference type="SUPFAM" id="SSF52540">
    <property type="entry name" value="P-loop containing nucleoside triphosphate hydrolases"/>
    <property type="match status" value="1"/>
</dbReference>
<gene>
    <name evidence="7" type="ORF">GQF02_04890</name>
</gene>
<dbReference type="PANTHER" id="PTHR43553:SF24">
    <property type="entry name" value="ENERGY-COUPLING FACTOR TRANSPORTER ATP-BINDING PROTEIN ECFA1"/>
    <property type="match status" value="1"/>
</dbReference>
<keyword evidence="4" id="KW-0547">Nucleotide-binding</keyword>
<proteinExistence type="inferred from homology"/>
<comment type="caution">
    <text evidence="7">The sequence shown here is derived from an EMBL/GenBank/DDBJ whole genome shotgun (WGS) entry which is preliminary data.</text>
</comment>
<protein>
    <submittedName>
        <fullName evidence="7">ATP-binding cassette domain-containing protein</fullName>
    </submittedName>
</protein>
<name>A0A845BJF3_9NEIS</name>
<evidence type="ECO:0000256" key="3">
    <source>
        <dbReference type="ARBA" id="ARBA00022475"/>
    </source>
</evidence>
<dbReference type="InterPro" id="IPR003593">
    <property type="entry name" value="AAA+_ATPase"/>
</dbReference>